<organism evidence="1 2">
    <name type="scientific">Trapa natans</name>
    <name type="common">Water chestnut</name>
    <dbReference type="NCBI Taxonomy" id="22666"/>
    <lineage>
        <taxon>Eukaryota</taxon>
        <taxon>Viridiplantae</taxon>
        <taxon>Streptophyta</taxon>
        <taxon>Embryophyta</taxon>
        <taxon>Tracheophyta</taxon>
        <taxon>Spermatophyta</taxon>
        <taxon>Magnoliopsida</taxon>
        <taxon>eudicotyledons</taxon>
        <taxon>Gunneridae</taxon>
        <taxon>Pentapetalae</taxon>
        <taxon>rosids</taxon>
        <taxon>malvids</taxon>
        <taxon>Myrtales</taxon>
        <taxon>Lythraceae</taxon>
        <taxon>Trapa</taxon>
    </lineage>
</organism>
<evidence type="ECO:0000313" key="1">
    <source>
        <dbReference type="EMBL" id="KAK4783359.1"/>
    </source>
</evidence>
<dbReference type="EMBL" id="JAXQNO010000015">
    <property type="protein sequence ID" value="KAK4783359.1"/>
    <property type="molecule type" value="Genomic_DNA"/>
</dbReference>
<dbReference type="Proteomes" id="UP001346149">
    <property type="component" value="Unassembled WGS sequence"/>
</dbReference>
<gene>
    <name evidence="1" type="ORF">SAY86_007733</name>
</gene>
<sequence length="64" mass="7355">MAAMEIERMEYGGSEKTAACEIPKRGRIPPKRGKVKVCIFKLLVEKMAWKLKKPRESKKHVCPL</sequence>
<accession>A0AAN7LFM2</accession>
<protein>
    <submittedName>
        <fullName evidence="1">Uncharacterized protein</fullName>
    </submittedName>
</protein>
<proteinExistence type="predicted"/>
<dbReference type="AlphaFoldDB" id="A0AAN7LFM2"/>
<name>A0AAN7LFM2_TRANT</name>
<evidence type="ECO:0000313" key="2">
    <source>
        <dbReference type="Proteomes" id="UP001346149"/>
    </source>
</evidence>
<comment type="caution">
    <text evidence="1">The sequence shown here is derived from an EMBL/GenBank/DDBJ whole genome shotgun (WGS) entry which is preliminary data.</text>
</comment>
<reference evidence="1 2" key="1">
    <citation type="journal article" date="2023" name="Hortic Res">
        <title>Pangenome of water caltrop reveals structural variations and asymmetric subgenome divergence after allopolyploidization.</title>
        <authorList>
            <person name="Zhang X."/>
            <person name="Chen Y."/>
            <person name="Wang L."/>
            <person name="Yuan Y."/>
            <person name="Fang M."/>
            <person name="Shi L."/>
            <person name="Lu R."/>
            <person name="Comes H.P."/>
            <person name="Ma Y."/>
            <person name="Chen Y."/>
            <person name="Huang G."/>
            <person name="Zhou Y."/>
            <person name="Zheng Z."/>
            <person name="Qiu Y."/>
        </authorList>
    </citation>
    <scope>NUCLEOTIDE SEQUENCE [LARGE SCALE GENOMIC DNA]</scope>
    <source>
        <strain evidence="1">F231</strain>
    </source>
</reference>
<keyword evidence="2" id="KW-1185">Reference proteome</keyword>